<evidence type="ECO:0000313" key="2">
    <source>
        <dbReference type="Proteomes" id="UP000059542"/>
    </source>
</evidence>
<dbReference type="InterPro" id="IPR029044">
    <property type="entry name" value="Nucleotide-diphossugar_trans"/>
</dbReference>
<gene>
    <name evidence="1" type="ORF">AUC43_14395</name>
</gene>
<protein>
    <submittedName>
        <fullName evidence="1">Glycosyl transferase</fullName>
    </submittedName>
</protein>
<dbReference type="GO" id="GO:0016740">
    <property type="term" value="F:transferase activity"/>
    <property type="evidence" value="ECO:0007669"/>
    <property type="project" value="UniProtKB-KW"/>
</dbReference>
<dbReference type="KEGG" id="hyg:AUC43_14395"/>
<keyword evidence="1" id="KW-0808">Transferase</keyword>
<keyword evidence="2" id="KW-1185">Reference proteome</keyword>
<organism evidence="1 2">
    <name type="scientific">Hymenobacter sedentarius</name>
    <dbReference type="NCBI Taxonomy" id="1411621"/>
    <lineage>
        <taxon>Bacteria</taxon>
        <taxon>Pseudomonadati</taxon>
        <taxon>Bacteroidota</taxon>
        <taxon>Cytophagia</taxon>
        <taxon>Cytophagales</taxon>
        <taxon>Hymenobacteraceae</taxon>
        <taxon>Hymenobacter</taxon>
    </lineage>
</organism>
<accession>A0A0U3K0U0</accession>
<name>A0A0U3K0U0_9BACT</name>
<evidence type="ECO:0000313" key="1">
    <source>
        <dbReference type="EMBL" id="ALW86175.1"/>
    </source>
</evidence>
<dbReference type="EMBL" id="CP013909">
    <property type="protein sequence ID" value="ALW86175.1"/>
    <property type="molecule type" value="Genomic_DNA"/>
</dbReference>
<proteinExistence type="predicted"/>
<dbReference type="Proteomes" id="UP000059542">
    <property type="component" value="Chromosome"/>
</dbReference>
<reference evidence="1 2" key="1">
    <citation type="submission" date="2015-12" db="EMBL/GenBank/DDBJ databases">
        <authorList>
            <person name="Shamseldin A."/>
            <person name="Moawad H."/>
            <person name="Abd El-Rahim W.M."/>
            <person name="Sadowsky M.J."/>
        </authorList>
    </citation>
    <scope>NUCLEOTIDE SEQUENCE [LARGE SCALE GENOMIC DNA]</scope>
    <source>
        <strain evidence="1 2">DG5B</strain>
    </source>
</reference>
<sequence>MKVIGFTFVRNAVTYDYPVVESIQSLLPLCDEVVVAVGNSDDDTLRLINSINSRKIRIIETVWNDTLREGGRVLAVETDKALAAVPADADWAIYLQADEVLHENDYPAIRAGMARWAADPQVDGLLFNYRHFYGSYDYVGDSRRWYRREIRIVRPNRSVYSYRDAQGFRKGNNEKLQVKLLDATVHHYGWVKPPAAMQRKQETFNRLWHSDEWVAANVVPAAKFDYSQIDSLKPFEGRHPAAMLERIHRQNWQYAHNMSRNRYRFKDRLKQVFENLTGYRLGEYRNYKLL</sequence>
<dbReference type="OrthoDB" id="9815923at2"/>
<dbReference type="RefSeq" id="WP_068195026.1">
    <property type="nucleotide sequence ID" value="NZ_CP013909.1"/>
</dbReference>
<dbReference type="STRING" id="1411621.AUC43_14395"/>
<dbReference type="AlphaFoldDB" id="A0A0U3K0U0"/>
<dbReference type="Gene3D" id="3.90.550.10">
    <property type="entry name" value="Spore Coat Polysaccharide Biosynthesis Protein SpsA, Chain A"/>
    <property type="match status" value="1"/>
</dbReference>
<dbReference type="SUPFAM" id="SSF53448">
    <property type="entry name" value="Nucleotide-diphospho-sugar transferases"/>
    <property type="match status" value="1"/>
</dbReference>